<dbReference type="InterPro" id="IPR054168">
    <property type="entry name" value="PG_1098_Fer"/>
</dbReference>
<dbReference type="Pfam" id="PF22013">
    <property type="entry name" value="PG_1098_Fer"/>
    <property type="match status" value="1"/>
</dbReference>
<protein>
    <submittedName>
        <fullName evidence="4">DNA methyltransferase</fullName>
    </submittedName>
</protein>
<dbReference type="AlphaFoldDB" id="A0A2N5JC93"/>
<keyword evidence="4" id="KW-0808">Transferase</keyword>
<organism evidence="4 5">
    <name type="scientific">Bifidobacterium margollesii</name>
    <dbReference type="NCBI Taxonomy" id="2020964"/>
    <lineage>
        <taxon>Bacteria</taxon>
        <taxon>Bacillati</taxon>
        <taxon>Actinomycetota</taxon>
        <taxon>Actinomycetes</taxon>
        <taxon>Bifidobacteriales</taxon>
        <taxon>Bifidobacteriaceae</taxon>
        <taxon>Bifidobacterium</taxon>
    </lineage>
</organism>
<dbReference type="Proteomes" id="UP000235050">
    <property type="component" value="Unassembled WGS sequence"/>
</dbReference>
<sequence length="457" mass="49526">MRTDTICAVEVSPETREFIRMHRTDDVRDLALHAKAGDGVDLPTALEQIDGWQRARVKLPDWADRDGIIYPPHISMEQCSSQTTALYKASVARRLMDTTTDTHADTGPATGNAAVPATTLIDLTGGFGVDFSYMARSFSHGVYVERQANLCRIAEHNMAALGLENVTIVNADAESYLDDTSMAEPNATAEPNASAAPNATTTPGSTLIFLDPARRDAHGSRTYAIADCAPDVISLESRLLDRAATAMVKLSPMLDWHKAIQDLGGPGIVREVHIVSAGNECKELLIVLQRSVSEQAGIRMYCVNDGDVIDYTIGETEGNDVDQTNDVDTGAPADCRYVYEPNASIMKAGCFPLIERRYGVRRIGPNSHLFVSADPVDGFPGRGFAIIGTTGMNKRELRAALADITHANITVRNFPMPVAALRRKLRVKDGGDITIFATTTAEGRHILLIAKRITSSD</sequence>
<evidence type="ECO:0000256" key="1">
    <source>
        <dbReference type="SAM" id="MobiDB-lite"/>
    </source>
</evidence>
<dbReference type="InterPro" id="IPR029063">
    <property type="entry name" value="SAM-dependent_MTases_sf"/>
</dbReference>
<feature type="compositionally biased region" description="Low complexity" evidence="1">
    <location>
        <begin position="183"/>
        <end position="203"/>
    </location>
</feature>
<dbReference type="SUPFAM" id="SSF53335">
    <property type="entry name" value="S-adenosyl-L-methionine-dependent methyltransferases"/>
    <property type="match status" value="1"/>
</dbReference>
<feature type="region of interest" description="Disordered" evidence="1">
    <location>
        <begin position="183"/>
        <end position="204"/>
    </location>
</feature>
<evidence type="ECO:0000313" key="4">
    <source>
        <dbReference type="EMBL" id="PLS31820.1"/>
    </source>
</evidence>
<keyword evidence="4" id="KW-0489">Methyltransferase</keyword>
<dbReference type="InterPro" id="IPR041497">
    <property type="entry name" value="Thump-like"/>
</dbReference>
<accession>A0A2N5JC93</accession>
<dbReference type="GO" id="GO:0032259">
    <property type="term" value="P:methylation"/>
    <property type="evidence" value="ECO:0007669"/>
    <property type="project" value="UniProtKB-KW"/>
</dbReference>
<keyword evidence="5" id="KW-1185">Reference proteome</keyword>
<evidence type="ECO:0000259" key="3">
    <source>
        <dbReference type="Pfam" id="PF22013"/>
    </source>
</evidence>
<dbReference type="Gene3D" id="1.10.10.1110">
    <property type="entry name" value="Methyltransferase PG1098, N-terminal domain"/>
    <property type="match status" value="1"/>
</dbReference>
<dbReference type="Gene3D" id="3.40.50.150">
    <property type="entry name" value="Vaccinia Virus protein VP39"/>
    <property type="match status" value="1"/>
</dbReference>
<reference evidence="4 5" key="1">
    <citation type="submission" date="2017-07" db="EMBL/GenBank/DDBJ databases">
        <title>Bifidobacterium novel species.</title>
        <authorList>
            <person name="Lugli G.A."/>
            <person name="Milani C."/>
            <person name="Duranti S."/>
            <person name="Mangifesta M."/>
        </authorList>
    </citation>
    <scope>NUCLEOTIDE SEQUENCE [LARGE SCALE GENOMIC DNA]</scope>
    <source>
        <strain evidence="5">Uis1B</strain>
    </source>
</reference>
<proteinExistence type="predicted"/>
<evidence type="ECO:0000313" key="5">
    <source>
        <dbReference type="Proteomes" id="UP000235050"/>
    </source>
</evidence>
<dbReference type="EMBL" id="NMWU01000005">
    <property type="protein sequence ID" value="PLS31820.1"/>
    <property type="molecule type" value="Genomic_DNA"/>
</dbReference>
<dbReference type="Pfam" id="PF18096">
    <property type="entry name" value="Thump_like"/>
    <property type="match status" value="1"/>
</dbReference>
<evidence type="ECO:0000259" key="2">
    <source>
        <dbReference type="Pfam" id="PF18096"/>
    </source>
</evidence>
<feature type="domain" description="PG-1098 ferredoxin-like" evidence="3">
    <location>
        <begin position="337"/>
        <end position="380"/>
    </location>
</feature>
<name>A0A2N5JC93_9BIFI</name>
<dbReference type="GO" id="GO:0008168">
    <property type="term" value="F:methyltransferase activity"/>
    <property type="evidence" value="ECO:0007669"/>
    <property type="project" value="UniProtKB-KW"/>
</dbReference>
<comment type="caution">
    <text evidence="4">The sequence shown here is derived from an EMBL/GenBank/DDBJ whole genome shotgun (WGS) entry which is preliminary data.</text>
</comment>
<gene>
    <name evidence="4" type="ORF">Uis1B_0359</name>
</gene>
<feature type="domain" description="THUMP-like" evidence="2">
    <location>
        <begin position="381"/>
        <end position="452"/>
    </location>
</feature>